<feature type="transmembrane region" description="Helical" evidence="7">
    <location>
        <begin position="585"/>
        <end position="603"/>
    </location>
</feature>
<keyword evidence="5 7" id="KW-0472">Membrane</keyword>
<dbReference type="SUPFAM" id="SSF103473">
    <property type="entry name" value="MFS general substrate transporter"/>
    <property type="match status" value="1"/>
</dbReference>
<dbReference type="InterPro" id="IPR020846">
    <property type="entry name" value="MFS_dom"/>
</dbReference>
<gene>
    <name evidence="9" type="ORF">E6K73_10985</name>
</gene>
<evidence type="ECO:0000259" key="8">
    <source>
        <dbReference type="PROSITE" id="PS50850"/>
    </source>
</evidence>
<dbReference type="PANTHER" id="PTHR23519:SF1">
    <property type="entry name" value="AUTOPHAGY-RELATED PROTEIN 22"/>
    <property type="match status" value="1"/>
</dbReference>
<feature type="transmembrane region" description="Helical" evidence="7">
    <location>
        <begin position="203"/>
        <end position="222"/>
    </location>
</feature>
<feature type="compositionally biased region" description="Basic and acidic residues" evidence="6">
    <location>
        <begin position="38"/>
        <end position="60"/>
    </location>
</feature>
<evidence type="ECO:0000256" key="4">
    <source>
        <dbReference type="ARBA" id="ARBA00022989"/>
    </source>
</evidence>
<dbReference type="PROSITE" id="PS50850">
    <property type="entry name" value="MFS"/>
    <property type="match status" value="1"/>
</dbReference>
<keyword evidence="3 7" id="KW-0812">Transmembrane</keyword>
<name>A0A538SBV3_UNCEI</name>
<dbReference type="EMBL" id="VBOT01000132">
    <property type="protein sequence ID" value="TMQ48847.1"/>
    <property type="molecule type" value="Genomic_DNA"/>
</dbReference>
<dbReference type="PANTHER" id="PTHR23519">
    <property type="entry name" value="AUTOPHAGY-RELATED PROTEIN 22"/>
    <property type="match status" value="1"/>
</dbReference>
<dbReference type="AlphaFoldDB" id="A0A538SBV3"/>
<evidence type="ECO:0000256" key="2">
    <source>
        <dbReference type="ARBA" id="ARBA00022448"/>
    </source>
</evidence>
<evidence type="ECO:0000256" key="6">
    <source>
        <dbReference type="SAM" id="MobiDB-lite"/>
    </source>
</evidence>
<dbReference type="InterPro" id="IPR005829">
    <property type="entry name" value="Sugar_transporter_CS"/>
</dbReference>
<evidence type="ECO:0000256" key="7">
    <source>
        <dbReference type="SAM" id="Phobius"/>
    </source>
</evidence>
<feature type="transmembrane region" description="Helical" evidence="7">
    <location>
        <begin position="339"/>
        <end position="359"/>
    </location>
</feature>
<dbReference type="InterPro" id="IPR036259">
    <property type="entry name" value="MFS_trans_sf"/>
</dbReference>
<dbReference type="GO" id="GO:0012505">
    <property type="term" value="C:endomembrane system"/>
    <property type="evidence" value="ECO:0007669"/>
    <property type="project" value="UniProtKB-SubCell"/>
</dbReference>
<dbReference type="GO" id="GO:0022857">
    <property type="term" value="F:transmembrane transporter activity"/>
    <property type="evidence" value="ECO:0007669"/>
    <property type="project" value="InterPro"/>
</dbReference>
<keyword evidence="4 7" id="KW-1133">Transmembrane helix</keyword>
<dbReference type="Pfam" id="PF11700">
    <property type="entry name" value="ATG22"/>
    <property type="match status" value="1"/>
</dbReference>
<evidence type="ECO:0000313" key="10">
    <source>
        <dbReference type="Proteomes" id="UP000320184"/>
    </source>
</evidence>
<feature type="compositionally biased region" description="Basic and acidic residues" evidence="6">
    <location>
        <begin position="74"/>
        <end position="85"/>
    </location>
</feature>
<evidence type="ECO:0000256" key="3">
    <source>
        <dbReference type="ARBA" id="ARBA00022692"/>
    </source>
</evidence>
<feature type="region of interest" description="Disordered" evidence="6">
    <location>
        <begin position="1"/>
        <end position="134"/>
    </location>
</feature>
<dbReference type="CDD" id="cd17482">
    <property type="entry name" value="MFS_YxiO_like"/>
    <property type="match status" value="1"/>
</dbReference>
<feature type="transmembrane region" description="Helical" evidence="7">
    <location>
        <begin position="371"/>
        <end position="391"/>
    </location>
</feature>
<comment type="subcellular location">
    <subcellularLocation>
        <location evidence="1">Endomembrane system</location>
        <topology evidence="1">Multi-pass membrane protein</topology>
    </subcellularLocation>
</comment>
<feature type="transmembrane region" description="Helical" evidence="7">
    <location>
        <begin position="466"/>
        <end position="487"/>
    </location>
</feature>
<protein>
    <submittedName>
        <fullName evidence="9">MFS transporter</fullName>
    </submittedName>
</protein>
<evidence type="ECO:0000256" key="1">
    <source>
        <dbReference type="ARBA" id="ARBA00004127"/>
    </source>
</evidence>
<dbReference type="PROSITE" id="PS00216">
    <property type="entry name" value="SUGAR_TRANSPORT_1"/>
    <property type="match status" value="1"/>
</dbReference>
<organism evidence="9 10">
    <name type="scientific">Eiseniibacteriota bacterium</name>
    <dbReference type="NCBI Taxonomy" id="2212470"/>
    <lineage>
        <taxon>Bacteria</taxon>
        <taxon>Candidatus Eiseniibacteriota</taxon>
    </lineage>
</organism>
<comment type="caution">
    <text evidence="9">The sequence shown here is derived from an EMBL/GenBank/DDBJ whole genome shotgun (WGS) entry which is preliminary data.</text>
</comment>
<feature type="transmembrane region" description="Helical" evidence="7">
    <location>
        <begin position="274"/>
        <end position="293"/>
    </location>
</feature>
<dbReference type="GO" id="GO:0016020">
    <property type="term" value="C:membrane"/>
    <property type="evidence" value="ECO:0007669"/>
    <property type="project" value="InterPro"/>
</dbReference>
<accession>A0A538SBV3</accession>
<dbReference type="InterPro" id="IPR050495">
    <property type="entry name" value="ATG22/LtaA_families"/>
</dbReference>
<sequence>MAGDELRRVRAHRSRALPAAARRSGLARRRPALAAGDGDLRGDAFRDPATRSRCNLDRVRGAGAPGDASPRLRHGADLVHGDRRPLLGRSRSGRARVARSERTNRAFSLAGVGGAGDERDGPCPAHGSPAGSLHPRSAAAALCPAADRRGHRVAAAGGVWPRGRVPPSNLAPRSAMYPRMRPPGPAPSAGILDPARARAVRAWCLYDWANSAFATTVIAAILPPFFAEHASHSMPHNLATATWGYASAGAMLLSAVTGLILGATSDRLGRRKPLLFGLVLMGSLATASMALVPGGQWRALLVLFVLAFLPFASANVLYDSLLPSVAAPRELHRVSARGFAYGYVGGGLLLAVNLAWILAPRRFGLPGLDAATRLSFASVGLWWFGFSLPLFMDVPEPDSPRPRAPLPELVRSAIRELRGIVARRREHPELLRFVLAYWLYSDGIGTVIRMATIYGSEVGIERKDLIGALLLVQIVAAPASLAFGRLGQRIGPRLAVAIGLGGYVLITVVGYLISRPWHFWLLAAMVALVQGGTQSLSRSMFASMVPPSRLGGMFGFYSVSEKLAGVAGPLLFGLAAQLFGSGRFAVFTLLPFFLGGAALLLTVDLERGVRQAAEVSAS</sequence>
<dbReference type="Proteomes" id="UP000320184">
    <property type="component" value="Unassembled WGS sequence"/>
</dbReference>
<proteinExistence type="predicted"/>
<feature type="domain" description="Major facilitator superfamily (MFS) profile" evidence="8">
    <location>
        <begin position="200"/>
        <end position="608"/>
    </location>
</feature>
<keyword evidence="2" id="KW-0813">Transport</keyword>
<feature type="transmembrane region" description="Helical" evidence="7">
    <location>
        <begin position="494"/>
        <end position="513"/>
    </location>
</feature>
<feature type="transmembrane region" description="Helical" evidence="7">
    <location>
        <begin position="433"/>
        <end position="454"/>
    </location>
</feature>
<dbReference type="InterPro" id="IPR024671">
    <property type="entry name" value="Atg22-like"/>
</dbReference>
<evidence type="ECO:0000256" key="5">
    <source>
        <dbReference type="ARBA" id="ARBA00023136"/>
    </source>
</evidence>
<evidence type="ECO:0000313" key="9">
    <source>
        <dbReference type="EMBL" id="TMQ48847.1"/>
    </source>
</evidence>
<reference evidence="9 10" key="1">
    <citation type="journal article" date="2019" name="Nat. Microbiol.">
        <title>Mediterranean grassland soil C-N compound turnover is dependent on rainfall and depth, and is mediated by genomically divergent microorganisms.</title>
        <authorList>
            <person name="Diamond S."/>
            <person name="Andeer P.F."/>
            <person name="Li Z."/>
            <person name="Crits-Christoph A."/>
            <person name="Burstein D."/>
            <person name="Anantharaman K."/>
            <person name="Lane K.R."/>
            <person name="Thomas B.C."/>
            <person name="Pan C."/>
            <person name="Northen T.R."/>
            <person name="Banfield J.F."/>
        </authorList>
    </citation>
    <scope>NUCLEOTIDE SEQUENCE [LARGE SCALE GENOMIC DNA]</scope>
    <source>
        <strain evidence="9">WS_3</strain>
    </source>
</reference>
<dbReference type="Gene3D" id="1.20.1250.20">
    <property type="entry name" value="MFS general substrate transporter like domains"/>
    <property type="match status" value="1"/>
</dbReference>
<feature type="transmembrane region" description="Helical" evidence="7">
    <location>
        <begin position="242"/>
        <end position="262"/>
    </location>
</feature>
<feature type="transmembrane region" description="Helical" evidence="7">
    <location>
        <begin position="299"/>
        <end position="318"/>
    </location>
</feature>